<proteinExistence type="predicted"/>
<dbReference type="InterPro" id="IPR043725">
    <property type="entry name" value="DUF5667"/>
</dbReference>
<dbReference type="Pfam" id="PF18915">
    <property type="entry name" value="DUF5667"/>
    <property type="match status" value="1"/>
</dbReference>
<sequence length="349" mass="36062">MDSGPTGDQAERFARALDAGAAGPEFETELAIVAALRGLDIGPDEAARARMLAKATPAISSRRGRFLVAAAAAVVLVFALAGMSLLLSRDALPGDTLYGVKRTAEAASLGLTFGDESKALKHLEFANARVGELETLAQRHPDPADAPVGGYLTALTDFDADATQAARQLIALATRGDVRQLDSLRAWAGQQKSRLIAVHPQLPPQVQSRTETSRQLLDKIAGRAEVLLGRADCYQITTGSSDEVGALPATDACHRDTSNSVAPGAPSAPVQPVPPRIQASYPAPPPVPAQPTPPPAVTSAPPVPLVPAPAPTPSIPTPAVPTAPSQPRLPVPILEVPPLLPGLPAIRVG</sequence>
<dbReference type="RefSeq" id="WP_173137936.1">
    <property type="nucleotide sequence ID" value="NZ_CBCSGW010000017.1"/>
</dbReference>
<evidence type="ECO:0000259" key="3">
    <source>
        <dbReference type="Pfam" id="PF18915"/>
    </source>
</evidence>
<evidence type="ECO:0000313" key="5">
    <source>
        <dbReference type="Proteomes" id="UP000763557"/>
    </source>
</evidence>
<accession>A0ABX2FCK0</accession>
<name>A0ABX2FCK0_9PSEU</name>
<feature type="compositionally biased region" description="Pro residues" evidence="1">
    <location>
        <begin position="282"/>
        <end position="321"/>
    </location>
</feature>
<evidence type="ECO:0000256" key="2">
    <source>
        <dbReference type="SAM" id="Phobius"/>
    </source>
</evidence>
<protein>
    <submittedName>
        <fullName evidence="4">Vegetative cell wall protein gp1</fullName>
    </submittedName>
</protein>
<evidence type="ECO:0000313" key="4">
    <source>
        <dbReference type="EMBL" id="NRN68611.1"/>
    </source>
</evidence>
<comment type="caution">
    <text evidence="4">The sequence shown here is derived from an EMBL/GenBank/DDBJ whole genome shotgun (WGS) entry which is preliminary data.</text>
</comment>
<keyword evidence="5" id="KW-1185">Reference proteome</keyword>
<keyword evidence="2" id="KW-0472">Membrane</keyword>
<keyword evidence="2" id="KW-1133">Transmembrane helix</keyword>
<feature type="domain" description="DUF5667" evidence="3">
    <location>
        <begin position="91"/>
        <end position="156"/>
    </location>
</feature>
<feature type="region of interest" description="Disordered" evidence="1">
    <location>
        <begin position="255"/>
        <end position="325"/>
    </location>
</feature>
<organism evidence="4 5">
    <name type="scientific">Kibdelosporangium persicum</name>
    <dbReference type="NCBI Taxonomy" id="2698649"/>
    <lineage>
        <taxon>Bacteria</taxon>
        <taxon>Bacillati</taxon>
        <taxon>Actinomycetota</taxon>
        <taxon>Actinomycetes</taxon>
        <taxon>Pseudonocardiales</taxon>
        <taxon>Pseudonocardiaceae</taxon>
        <taxon>Kibdelosporangium</taxon>
    </lineage>
</organism>
<dbReference type="EMBL" id="JAAATY010000021">
    <property type="protein sequence ID" value="NRN68611.1"/>
    <property type="molecule type" value="Genomic_DNA"/>
</dbReference>
<evidence type="ECO:0000256" key="1">
    <source>
        <dbReference type="SAM" id="MobiDB-lite"/>
    </source>
</evidence>
<dbReference type="Proteomes" id="UP000763557">
    <property type="component" value="Unassembled WGS sequence"/>
</dbReference>
<keyword evidence="2" id="KW-0812">Transmembrane</keyword>
<gene>
    <name evidence="4" type="ORF">GC106_58540</name>
</gene>
<reference evidence="4 5" key="1">
    <citation type="submission" date="2020-01" db="EMBL/GenBank/DDBJ databases">
        <title>Kibdelosporangium persica a novel Actinomycetes from a hot desert in Iran.</title>
        <authorList>
            <person name="Safaei N."/>
            <person name="Zaburannyi N."/>
            <person name="Mueller R."/>
            <person name="Wink J."/>
        </authorList>
    </citation>
    <scope>NUCLEOTIDE SEQUENCE [LARGE SCALE GENOMIC DNA]</scope>
    <source>
        <strain evidence="4 5">4NS15</strain>
    </source>
</reference>
<feature type="transmembrane region" description="Helical" evidence="2">
    <location>
        <begin position="66"/>
        <end position="87"/>
    </location>
</feature>